<evidence type="ECO:0000256" key="1">
    <source>
        <dbReference type="SAM" id="MobiDB-lite"/>
    </source>
</evidence>
<name>A0A089MIR7_PAEBO</name>
<reference evidence="2" key="1">
    <citation type="submission" date="2014-08" db="EMBL/GenBank/DDBJ databases">
        <title>Comparative genomics of the Paenibacillus odorifer group.</title>
        <authorList>
            <person name="den Bakker H.C."/>
            <person name="Tsai Y.-C.Y.-C."/>
            <person name="Martin N."/>
            <person name="Korlach J."/>
            <person name="Wiedmann M."/>
        </authorList>
    </citation>
    <scope>NUCLEOTIDE SEQUENCE [LARGE SCALE GENOMIC DNA]</scope>
    <source>
        <strain evidence="2">DSM 13188</strain>
    </source>
</reference>
<dbReference type="OrthoDB" id="2661027at2"/>
<proteinExistence type="predicted"/>
<accession>A0A089MIR7</accession>
<gene>
    <name evidence="2" type="ORF">PBOR_05425</name>
</gene>
<dbReference type="AlphaFoldDB" id="A0A089MIR7"/>
<evidence type="ECO:0000313" key="3">
    <source>
        <dbReference type="Proteomes" id="UP000029518"/>
    </source>
</evidence>
<dbReference type="RefSeq" id="WP_042210769.1">
    <property type="nucleotide sequence ID" value="NZ_CP009285.1"/>
</dbReference>
<feature type="region of interest" description="Disordered" evidence="1">
    <location>
        <begin position="1"/>
        <end position="23"/>
    </location>
</feature>
<protein>
    <submittedName>
        <fullName evidence="2">Uncharacterized protein</fullName>
    </submittedName>
</protein>
<keyword evidence="3" id="KW-1185">Reference proteome</keyword>
<organism evidence="2 3">
    <name type="scientific">Paenibacillus borealis</name>
    <dbReference type="NCBI Taxonomy" id="160799"/>
    <lineage>
        <taxon>Bacteria</taxon>
        <taxon>Bacillati</taxon>
        <taxon>Bacillota</taxon>
        <taxon>Bacilli</taxon>
        <taxon>Bacillales</taxon>
        <taxon>Paenibacillaceae</taxon>
        <taxon>Paenibacillus</taxon>
    </lineage>
</organism>
<dbReference type="KEGG" id="pbd:PBOR_05425"/>
<evidence type="ECO:0000313" key="2">
    <source>
        <dbReference type="EMBL" id="AIQ56434.1"/>
    </source>
</evidence>
<dbReference type="Proteomes" id="UP000029518">
    <property type="component" value="Chromosome"/>
</dbReference>
<dbReference type="HOGENOM" id="CLU_210362_0_0_9"/>
<dbReference type="EMBL" id="CP009285">
    <property type="protein sequence ID" value="AIQ56434.1"/>
    <property type="molecule type" value="Genomic_DNA"/>
</dbReference>
<sequence>MDIHKKAADGEEQDREDLITERDIDEESGLFQEGTYPGALPDKDQKAAINHAVPKEGQT</sequence>